<dbReference type="InterPro" id="IPR036869">
    <property type="entry name" value="J_dom_sf"/>
</dbReference>
<reference evidence="5" key="1">
    <citation type="submission" date="2021-01" db="EMBL/GenBank/DDBJ databases">
        <authorList>
            <person name="Eckstrom K.M.E."/>
        </authorList>
    </citation>
    <scope>NUCLEOTIDE SEQUENCE</scope>
    <source>
        <strain evidence="5">UVCC 0001</strain>
    </source>
</reference>
<organism evidence="5 6">
    <name type="scientific">Prototheca wickerhamii</name>
    <dbReference type="NCBI Taxonomy" id="3111"/>
    <lineage>
        <taxon>Eukaryota</taxon>
        <taxon>Viridiplantae</taxon>
        <taxon>Chlorophyta</taxon>
        <taxon>core chlorophytes</taxon>
        <taxon>Trebouxiophyceae</taxon>
        <taxon>Chlorellales</taxon>
        <taxon>Chlorellaceae</taxon>
        <taxon>Prototheca</taxon>
    </lineage>
</organism>
<evidence type="ECO:0000256" key="3">
    <source>
        <dbReference type="SAM" id="MobiDB-lite"/>
    </source>
</evidence>
<dbReference type="SUPFAM" id="SSF46565">
    <property type="entry name" value="Chaperone J-domain"/>
    <property type="match status" value="1"/>
</dbReference>
<dbReference type="Gene3D" id="3.40.1440.10">
    <property type="entry name" value="GIY-YIG endonuclease"/>
    <property type="match status" value="1"/>
</dbReference>
<dbReference type="PRINTS" id="PR00625">
    <property type="entry name" value="JDOMAIN"/>
</dbReference>
<keyword evidence="1" id="KW-0863">Zinc-finger</keyword>
<comment type="caution">
    <text evidence="5">The sequence shown here is derived from an EMBL/GenBank/DDBJ whole genome shotgun (WGS) entry which is preliminary data.</text>
</comment>
<evidence type="ECO:0000259" key="4">
    <source>
        <dbReference type="PROSITE" id="PS50076"/>
    </source>
</evidence>
<name>A0AAD9MK71_PROWI</name>
<dbReference type="InterPro" id="IPR013083">
    <property type="entry name" value="Znf_RING/FYVE/PHD"/>
</dbReference>
<dbReference type="InterPro" id="IPR026894">
    <property type="entry name" value="DnaJ_X"/>
</dbReference>
<feature type="compositionally biased region" description="Basic residues" evidence="3">
    <location>
        <begin position="382"/>
        <end position="394"/>
    </location>
</feature>
<accession>A0AAD9MK71</accession>
<dbReference type="Gene3D" id="3.30.40.10">
    <property type="entry name" value="Zinc/RING finger domain, C3HC4 (zinc finger)"/>
    <property type="match status" value="1"/>
</dbReference>
<dbReference type="GO" id="GO:0008270">
    <property type="term" value="F:zinc ion binding"/>
    <property type="evidence" value="ECO:0007669"/>
    <property type="project" value="UniProtKB-KW"/>
</dbReference>
<dbReference type="SMART" id="SM00271">
    <property type="entry name" value="DnaJ"/>
    <property type="match status" value="1"/>
</dbReference>
<dbReference type="InterPro" id="IPR001623">
    <property type="entry name" value="DnaJ_domain"/>
</dbReference>
<keyword evidence="1" id="KW-0479">Metal-binding</keyword>
<feature type="compositionally biased region" description="Low complexity" evidence="3">
    <location>
        <begin position="397"/>
        <end position="408"/>
    </location>
</feature>
<dbReference type="EMBL" id="JASFZW010000006">
    <property type="protein sequence ID" value="KAK2077595.1"/>
    <property type="molecule type" value="Genomic_DNA"/>
</dbReference>
<evidence type="ECO:0000256" key="1">
    <source>
        <dbReference type="ARBA" id="ARBA00022771"/>
    </source>
</evidence>
<feature type="region of interest" description="Disordered" evidence="3">
    <location>
        <begin position="274"/>
        <end position="408"/>
    </location>
</feature>
<feature type="domain" description="J" evidence="4">
    <location>
        <begin position="425"/>
        <end position="492"/>
    </location>
</feature>
<sequence length="771" mass="82334">MKPTPALLEAGGFYACYLLRSLHSRCKGRTYIGLRPWEMILVVHGFPSKITALQFEWAWQHPDKSIDVRPVTARLSKGKLTGAAGKVRLLHEMLHLDAWCYFPLKVQLLSSEHAGLRDGCPPLPAHVDWSIGPAETLPVGSLTPEEEALEEDDDGLERSLHASPAVSDASGDEAESAGASVAGAAGAFLDAAAPRASTKSGARAPVPTCASCGEPAVRTWCLCPHCSARFHVGCLGRSLIAQGDQGLKTLPTTGRCPRCDGELVWASVLNSIQNAGWQQSPRKKRQAARKKASETAESPSPAKAPGRAKSASPAAPKRGAASQSSPLKSAAGADAGTAPKTTPTSRRTKALAPANGANLEPAPKQSARRPLSTGEEGDLSRPRAKKSPARRRLPKPTTDADNATAEADGNALEDLSSAKMVKETAYYDILQVSVEATPEQIKKAYYLRARKAWVHPDKRPGDPNAHREFEELGMAYQVLSDPDKRAAYDRLGAQGVQDQPLMDPATLFGVLFGSDAFEEYVGELQLASAASVAADHQGQQVDQRALQEAMAAKQREREAALKEHLSQRLGTYAGLSKAQVLEKAAKEAEGLVKFNFGPEMLATIGYMYARIGAREAGKNLRTLGAGFVWESLRGFGHGTKTTYNAVSGTVEMLQISQDIQKQLKAGQIDEAQAAALIQSQAERTLGALWKLNVLDIEKTLDRVCTAILQQPGVSSKDLTERAQTLKRIGKVFQSVSAQHEAQAGPRRVLSQTQPGGPPAATQAPAAQPAAV</sequence>
<dbReference type="Gene3D" id="1.10.287.110">
    <property type="entry name" value="DnaJ domain"/>
    <property type="match status" value="1"/>
</dbReference>
<proteinExistence type="predicted"/>
<dbReference type="PROSITE" id="PS50076">
    <property type="entry name" value="DNAJ_2"/>
    <property type="match status" value="1"/>
</dbReference>
<protein>
    <recommendedName>
        <fullName evidence="4">J domain-containing protein</fullName>
    </recommendedName>
</protein>
<dbReference type="Proteomes" id="UP001255856">
    <property type="component" value="Unassembled WGS sequence"/>
</dbReference>
<evidence type="ECO:0000256" key="2">
    <source>
        <dbReference type="ARBA" id="ARBA00022833"/>
    </source>
</evidence>
<dbReference type="PROSITE" id="PS00636">
    <property type="entry name" value="DNAJ_1"/>
    <property type="match status" value="1"/>
</dbReference>
<dbReference type="Pfam" id="PF00226">
    <property type="entry name" value="DnaJ"/>
    <property type="match status" value="1"/>
</dbReference>
<dbReference type="CDD" id="cd06257">
    <property type="entry name" value="DnaJ"/>
    <property type="match status" value="1"/>
</dbReference>
<dbReference type="InterPro" id="IPR018253">
    <property type="entry name" value="DnaJ_domain_CS"/>
</dbReference>
<dbReference type="InterPro" id="IPR052423">
    <property type="entry name" value="EMIR"/>
</dbReference>
<gene>
    <name evidence="5" type="ORF">QBZ16_004440</name>
</gene>
<feature type="region of interest" description="Disordered" evidence="3">
    <location>
        <begin position="740"/>
        <end position="771"/>
    </location>
</feature>
<dbReference type="Pfam" id="PF14308">
    <property type="entry name" value="DnaJ-X"/>
    <property type="match status" value="1"/>
</dbReference>
<keyword evidence="6" id="KW-1185">Reference proteome</keyword>
<keyword evidence="2" id="KW-0862">Zinc</keyword>
<dbReference type="PANTHER" id="PTHR44094">
    <property type="entry name" value="DNAJ HEAT SHOCK N-TERMINAL DOMAIN-CONTAINING PROTEIN"/>
    <property type="match status" value="1"/>
</dbReference>
<dbReference type="InterPro" id="IPR035901">
    <property type="entry name" value="GIY-YIG_endonuc_sf"/>
</dbReference>
<evidence type="ECO:0000313" key="5">
    <source>
        <dbReference type="EMBL" id="KAK2077595.1"/>
    </source>
</evidence>
<dbReference type="InterPro" id="IPR011011">
    <property type="entry name" value="Znf_FYVE_PHD"/>
</dbReference>
<feature type="compositionally biased region" description="Low complexity" evidence="3">
    <location>
        <begin position="751"/>
        <end position="771"/>
    </location>
</feature>
<dbReference type="Pfam" id="PF21202">
    <property type="entry name" value="SLX1_C"/>
    <property type="match status" value="1"/>
</dbReference>
<feature type="compositionally biased region" description="Basic residues" evidence="3">
    <location>
        <begin position="281"/>
        <end position="290"/>
    </location>
</feature>
<dbReference type="PANTHER" id="PTHR44094:SF8">
    <property type="entry name" value="DNAJ HEAT SHOCK N-TERMINAL DOMAIN-CONTAINING PROTEIN-RELATED"/>
    <property type="match status" value="1"/>
</dbReference>
<evidence type="ECO:0000313" key="6">
    <source>
        <dbReference type="Proteomes" id="UP001255856"/>
    </source>
</evidence>
<dbReference type="AlphaFoldDB" id="A0AAD9MK71"/>
<dbReference type="SUPFAM" id="SSF57903">
    <property type="entry name" value="FYVE/PHD zinc finger"/>
    <property type="match status" value="1"/>
</dbReference>
<dbReference type="InterPro" id="IPR048749">
    <property type="entry name" value="SLX1_C"/>
</dbReference>